<dbReference type="InterPro" id="IPR036286">
    <property type="entry name" value="LexA/Signal_pep-like_sf"/>
</dbReference>
<dbReference type="GO" id="GO:0004252">
    <property type="term" value="F:serine-type endopeptidase activity"/>
    <property type="evidence" value="ECO:0007669"/>
    <property type="project" value="InterPro"/>
</dbReference>
<sequence>MPATVSPPRLHQFWAVGWPYLLTALLGLVLAYGVSLARVSGDSMRPTLQSGNLLLLQKYPRWLDPDFPQRGDLVVFRGPPGSPYSYADHQWLGLEWRTRPAHIKRVLATAGDRVEARKGGVVVNGQALAESYTLPGYVDDFGPLTLDAGEVWVMGDNRLVGSSLDSRTYGPIRVQDVVGQAKMRLWPTPRALALTATK</sequence>
<comment type="similarity">
    <text evidence="1 3">Belongs to the peptidase S26 family.</text>
</comment>
<keyword evidence="3" id="KW-1133">Transmembrane helix</keyword>
<comment type="caution">
    <text evidence="5">The sequence shown here is derived from an EMBL/GenBank/DDBJ whole genome shotgun (WGS) entry which is preliminary data.</text>
</comment>
<keyword evidence="3" id="KW-0645">Protease</keyword>
<dbReference type="PANTHER" id="PTHR43390:SF1">
    <property type="entry name" value="CHLOROPLAST PROCESSING PEPTIDASE"/>
    <property type="match status" value="1"/>
</dbReference>
<dbReference type="InterPro" id="IPR000223">
    <property type="entry name" value="Pept_S26A_signal_pept_1"/>
</dbReference>
<accession>A0A431VTL8</accession>
<feature type="domain" description="Peptidase S26" evidence="4">
    <location>
        <begin position="22"/>
        <end position="186"/>
    </location>
</feature>
<dbReference type="EMBL" id="RXPE01000015">
    <property type="protein sequence ID" value="RTR26501.1"/>
    <property type="molecule type" value="Genomic_DNA"/>
</dbReference>
<reference evidence="5 6" key="1">
    <citation type="submission" date="2018-12" db="EMBL/GenBank/DDBJ databases">
        <title>Deinococcus radiophilus ATCC 27603 genome sequencing and assembly.</title>
        <authorList>
            <person name="Maclea K.S."/>
            <person name="Maynard C.R."/>
        </authorList>
    </citation>
    <scope>NUCLEOTIDE SEQUENCE [LARGE SCALE GENOMIC DNA]</scope>
    <source>
        <strain evidence="5 6">ATCC 27603</strain>
    </source>
</reference>
<evidence type="ECO:0000256" key="2">
    <source>
        <dbReference type="PIRSR" id="PIRSR600223-1"/>
    </source>
</evidence>
<organism evidence="5 6">
    <name type="scientific">Deinococcus radiophilus</name>
    <dbReference type="NCBI Taxonomy" id="32062"/>
    <lineage>
        <taxon>Bacteria</taxon>
        <taxon>Thermotogati</taxon>
        <taxon>Deinococcota</taxon>
        <taxon>Deinococci</taxon>
        <taxon>Deinococcales</taxon>
        <taxon>Deinococcaceae</taxon>
        <taxon>Deinococcus</taxon>
    </lineage>
</organism>
<dbReference type="GO" id="GO:0006465">
    <property type="term" value="P:signal peptide processing"/>
    <property type="evidence" value="ECO:0007669"/>
    <property type="project" value="InterPro"/>
</dbReference>
<dbReference type="PANTHER" id="PTHR43390">
    <property type="entry name" value="SIGNAL PEPTIDASE I"/>
    <property type="match status" value="1"/>
</dbReference>
<feature type="active site" evidence="2">
    <location>
        <position position="104"/>
    </location>
</feature>
<evidence type="ECO:0000256" key="3">
    <source>
        <dbReference type="RuleBase" id="RU362042"/>
    </source>
</evidence>
<keyword evidence="3 5" id="KW-0378">Hydrolase</keyword>
<feature type="active site" evidence="2">
    <location>
        <position position="43"/>
    </location>
</feature>
<feature type="transmembrane region" description="Helical" evidence="3">
    <location>
        <begin position="20"/>
        <end position="39"/>
    </location>
</feature>
<evidence type="ECO:0000313" key="5">
    <source>
        <dbReference type="EMBL" id="RTR26501.1"/>
    </source>
</evidence>
<comment type="subcellular location">
    <subcellularLocation>
        <location evidence="3">Membrane</location>
        <topology evidence="3">Single-pass type II membrane protein</topology>
    </subcellularLocation>
</comment>
<dbReference type="InterPro" id="IPR019533">
    <property type="entry name" value="Peptidase_S26"/>
</dbReference>
<evidence type="ECO:0000313" key="6">
    <source>
        <dbReference type="Proteomes" id="UP000277766"/>
    </source>
</evidence>
<dbReference type="GO" id="GO:0016020">
    <property type="term" value="C:membrane"/>
    <property type="evidence" value="ECO:0007669"/>
    <property type="project" value="UniProtKB-SubCell"/>
</dbReference>
<protein>
    <recommendedName>
        <fullName evidence="3">Signal peptidase I</fullName>
        <ecNumber evidence="3">3.4.21.89</ecNumber>
    </recommendedName>
</protein>
<dbReference type="GO" id="GO:0009003">
    <property type="term" value="F:signal peptidase activity"/>
    <property type="evidence" value="ECO:0007669"/>
    <property type="project" value="UniProtKB-EC"/>
</dbReference>
<dbReference type="SUPFAM" id="SSF51306">
    <property type="entry name" value="LexA/Signal peptidase"/>
    <property type="match status" value="1"/>
</dbReference>
<dbReference type="Gene3D" id="2.10.109.10">
    <property type="entry name" value="Umud Fragment, subunit A"/>
    <property type="match status" value="1"/>
</dbReference>
<proteinExistence type="inferred from homology"/>
<dbReference type="AlphaFoldDB" id="A0A431VTL8"/>
<dbReference type="RefSeq" id="WP_126352247.1">
    <property type="nucleotide sequence ID" value="NZ_CP086380.1"/>
</dbReference>
<dbReference type="PRINTS" id="PR00727">
    <property type="entry name" value="LEADERPTASE"/>
</dbReference>
<name>A0A431VTL8_9DEIO</name>
<dbReference type="Pfam" id="PF10502">
    <property type="entry name" value="Peptidase_S26"/>
    <property type="match status" value="1"/>
</dbReference>
<keyword evidence="3" id="KW-0812">Transmembrane</keyword>
<dbReference type="NCBIfam" id="TIGR02227">
    <property type="entry name" value="sigpep_I_bact"/>
    <property type="match status" value="1"/>
</dbReference>
<dbReference type="EC" id="3.4.21.89" evidence="3"/>
<evidence type="ECO:0000256" key="1">
    <source>
        <dbReference type="ARBA" id="ARBA00009370"/>
    </source>
</evidence>
<comment type="catalytic activity">
    <reaction evidence="3">
        <text>Cleavage of hydrophobic, N-terminal signal or leader sequences from secreted and periplasmic proteins.</text>
        <dbReference type="EC" id="3.4.21.89"/>
    </reaction>
</comment>
<dbReference type="Proteomes" id="UP000277766">
    <property type="component" value="Unassembled WGS sequence"/>
</dbReference>
<keyword evidence="3" id="KW-0472">Membrane</keyword>
<dbReference type="OrthoDB" id="9802919at2"/>
<dbReference type="CDD" id="cd06530">
    <property type="entry name" value="S26_SPase_I"/>
    <property type="match status" value="1"/>
</dbReference>
<keyword evidence="6" id="KW-1185">Reference proteome</keyword>
<evidence type="ECO:0000259" key="4">
    <source>
        <dbReference type="Pfam" id="PF10502"/>
    </source>
</evidence>
<gene>
    <name evidence="5" type="primary">lepB</name>
    <name evidence="5" type="ORF">EJ104_08075</name>
</gene>